<keyword evidence="3" id="KW-1185">Reference proteome</keyword>
<sequence length="99" mass="11295">MKELLNTMYFTESQRKFPKLLEIDTLKQCGIIARIGVGYCYCHRNHPGDSRAWMGLTLRSRQRYQPYQALLGCSSGNGSRNSSNGSSNVCRQAMRESRN</sequence>
<gene>
    <name evidence="2" type="ORF">V1477_005262</name>
</gene>
<reference evidence="2 3" key="1">
    <citation type="journal article" date="2024" name="Ann. Entomol. Soc. Am.">
        <title>Genomic analyses of the southern and eastern yellowjacket wasps (Hymenoptera: Vespidae) reveal evolutionary signatures of social life.</title>
        <authorList>
            <person name="Catto M.A."/>
            <person name="Caine P.B."/>
            <person name="Orr S.E."/>
            <person name="Hunt B.G."/>
            <person name="Goodisman M.A.D."/>
        </authorList>
    </citation>
    <scope>NUCLEOTIDE SEQUENCE [LARGE SCALE GENOMIC DNA]</scope>
    <source>
        <strain evidence="2">232</strain>
        <tissue evidence="2">Head and thorax</tissue>
    </source>
</reference>
<evidence type="ECO:0000256" key="1">
    <source>
        <dbReference type="SAM" id="MobiDB-lite"/>
    </source>
</evidence>
<feature type="region of interest" description="Disordered" evidence="1">
    <location>
        <begin position="75"/>
        <end position="99"/>
    </location>
</feature>
<protein>
    <submittedName>
        <fullName evidence="2">Uncharacterized protein</fullName>
    </submittedName>
</protein>
<dbReference type="Proteomes" id="UP001607303">
    <property type="component" value="Unassembled WGS sequence"/>
</dbReference>
<organism evidence="2 3">
    <name type="scientific">Vespula maculifrons</name>
    <name type="common">Eastern yellow jacket</name>
    <name type="synonym">Wasp</name>
    <dbReference type="NCBI Taxonomy" id="7453"/>
    <lineage>
        <taxon>Eukaryota</taxon>
        <taxon>Metazoa</taxon>
        <taxon>Ecdysozoa</taxon>
        <taxon>Arthropoda</taxon>
        <taxon>Hexapoda</taxon>
        <taxon>Insecta</taxon>
        <taxon>Pterygota</taxon>
        <taxon>Neoptera</taxon>
        <taxon>Endopterygota</taxon>
        <taxon>Hymenoptera</taxon>
        <taxon>Apocrita</taxon>
        <taxon>Aculeata</taxon>
        <taxon>Vespoidea</taxon>
        <taxon>Vespidae</taxon>
        <taxon>Vespinae</taxon>
        <taxon>Vespula</taxon>
    </lineage>
</organism>
<evidence type="ECO:0000313" key="3">
    <source>
        <dbReference type="Proteomes" id="UP001607303"/>
    </source>
</evidence>
<proteinExistence type="predicted"/>
<name>A0ABD2CP49_VESMC</name>
<accession>A0ABD2CP49</accession>
<evidence type="ECO:0000313" key="2">
    <source>
        <dbReference type="EMBL" id="KAL2746892.1"/>
    </source>
</evidence>
<comment type="caution">
    <text evidence="2">The sequence shown here is derived from an EMBL/GenBank/DDBJ whole genome shotgun (WGS) entry which is preliminary data.</text>
</comment>
<dbReference type="EMBL" id="JAYRBN010000037">
    <property type="protein sequence ID" value="KAL2746892.1"/>
    <property type="molecule type" value="Genomic_DNA"/>
</dbReference>
<dbReference type="AlphaFoldDB" id="A0ABD2CP49"/>
<feature type="compositionally biased region" description="Low complexity" evidence="1">
    <location>
        <begin position="75"/>
        <end position="88"/>
    </location>
</feature>